<keyword evidence="4" id="KW-0496">Mitochondrion</keyword>
<dbReference type="EMBL" id="JRHA01000002">
    <property type="protein sequence ID" value="PQK11013.1"/>
    <property type="molecule type" value="Genomic_DNA"/>
</dbReference>
<comment type="caution">
    <text evidence="9">The sequence shown here is derived from an EMBL/GenBank/DDBJ whole genome shotgun (WGS) entry which is preliminary data.</text>
</comment>
<dbReference type="InterPro" id="IPR038340">
    <property type="entry name" value="MRP-L47_sf"/>
</dbReference>
<dbReference type="AlphaFoldDB" id="A0A2S7Y4Y2"/>
<feature type="compositionally biased region" description="Basic residues" evidence="8">
    <location>
        <begin position="47"/>
        <end position="58"/>
    </location>
</feature>
<dbReference type="Pfam" id="PF06984">
    <property type="entry name" value="MRP-L47"/>
    <property type="match status" value="1"/>
</dbReference>
<evidence type="ECO:0000313" key="9">
    <source>
        <dbReference type="EMBL" id="PQK11013.1"/>
    </source>
</evidence>
<dbReference type="Gene3D" id="6.10.330.20">
    <property type="match status" value="1"/>
</dbReference>
<dbReference type="GO" id="GO:0005762">
    <property type="term" value="C:mitochondrial large ribosomal subunit"/>
    <property type="evidence" value="ECO:0007669"/>
    <property type="project" value="TreeGrafter"/>
</dbReference>
<accession>A0A2S7Y4Y2</accession>
<evidence type="ECO:0000256" key="8">
    <source>
        <dbReference type="SAM" id="MobiDB-lite"/>
    </source>
</evidence>
<evidence type="ECO:0000256" key="3">
    <source>
        <dbReference type="ARBA" id="ARBA00022980"/>
    </source>
</evidence>
<gene>
    <name evidence="9" type="ORF">BB8028_0002g13310</name>
</gene>
<organism evidence="9 10">
    <name type="scientific">Beauveria bassiana</name>
    <name type="common">White muscardine disease fungus</name>
    <name type="synonym">Tritirachium shiotae</name>
    <dbReference type="NCBI Taxonomy" id="176275"/>
    <lineage>
        <taxon>Eukaryota</taxon>
        <taxon>Fungi</taxon>
        <taxon>Dikarya</taxon>
        <taxon>Ascomycota</taxon>
        <taxon>Pezizomycotina</taxon>
        <taxon>Sordariomycetes</taxon>
        <taxon>Hypocreomycetidae</taxon>
        <taxon>Hypocreales</taxon>
        <taxon>Cordycipitaceae</taxon>
        <taxon>Beauveria</taxon>
    </lineage>
</organism>
<evidence type="ECO:0000256" key="1">
    <source>
        <dbReference type="ARBA" id="ARBA00004173"/>
    </source>
</evidence>
<feature type="region of interest" description="Disordered" evidence="8">
    <location>
        <begin position="212"/>
        <end position="250"/>
    </location>
</feature>
<reference evidence="9 10" key="1">
    <citation type="submission" date="2016-07" db="EMBL/GenBank/DDBJ databases">
        <title>Comparative genomics of the entomopathogenic fungus Beauveria bassiana.</title>
        <authorList>
            <person name="Valero Jimenez C.A."/>
            <person name="Zwaan B.J."/>
            <person name="Van Kan J.A."/>
            <person name="Takken W."/>
            <person name="Debets A.J."/>
            <person name="Schoustra S.E."/>
            <person name="Koenraadt C.J."/>
        </authorList>
    </citation>
    <scope>NUCLEOTIDE SEQUENCE [LARGE SCALE GENOMIC DNA]</scope>
    <source>
        <strain evidence="9 10">ARSEF 8028</strain>
    </source>
</reference>
<dbReference type="GO" id="GO:0032543">
    <property type="term" value="P:mitochondrial translation"/>
    <property type="evidence" value="ECO:0007669"/>
    <property type="project" value="TreeGrafter"/>
</dbReference>
<evidence type="ECO:0000256" key="7">
    <source>
        <dbReference type="ARBA" id="ARBA00035399"/>
    </source>
</evidence>
<sequence>MTGSQRLRPTIGCAMRIASLGQTPILAQMPMASSQAAPFSTTVRMCKRKTRDNNKKRGVSSLYRSGPREPLSMSKVSLPKPRDNYKPATLVDKNHGLWGFFPEPNKLMWTPAEMEQHGRAWTVEELRRKSWEDLHALWWTCCRERNMLATSKAELERTKLGFGEREIEARELEVNKTMKAIKHTLTERQYTWEDATEVASVDPEIDLHAEDGQFYKPSAYEEETDAQDTWASEAAKPEEASRGESAKVPS</sequence>
<dbReference type="Proteomes" id="UP000237441">
    <property type="component" value="Unassembled WGS sequence"/>
</dbReference>
<dbReference type="GO" id="GO:0003735">
    <property type="term" value="F:structural constituent of ribosome"/>
    <property type="evidence" value="ECO:0007669"/>
    <property type="project" value="InterPro"/>
</dbReference>
<evidence type="ECO:0000256" key="5">
    <source>
        <dbReference type="ARBA" id="ARBA00023274"/>
    </source>
</evidence>
<dbReference type="OrthoDB" id="270763at2759"/>
<comment type="similarity">
    <text evidence="2">Belongs to the universal ribosomal protein uL29 family.</text>
</comment>
<comment type="subcellular location">
    <subcellularLocation>
        <location evidence="1">Mitochondrion</location>
    </subcellularLocation>
</comment>
<dbReference type="InterPro" id="IPR010729">
    <property type="entry name" value="Ribosomal_uL29_mit"/>
</dbReference>
<evidence type="ECO:0000313" key="10">
    <source>
        <dbReference type="Proteomes" id="UP000237441"/>
    </source>
</evidence>
<evidence type="ECO:0000256" key="6">
    <source>
        <dbReference type="ARBA" id="ARBA00035289"/>
    </source>
</evidence>
<evidence type="ECO:0000256" key="2">
    <source>
        <dbReference type="ARBA" id="ARBA00009254"/>
    </source>
</evidence>
<dbReference type="PANTHER" id="PTHR21183">
    <property type="entry name" value="RIBOSOMAL PROTEIN L47, MITOCHONDRIAL-RELATED"/>
    <property type="match status" value="1"/>
</dbReference>
<dbReference type="PANTHER" id="PTHR21183:SF18">
    <property type="entry name" value="LARGE RIBOSOMAL SUBUNIT PROTEIN UL29M"/>
    <property type="match status" value="1"/>
</dbReference>
<protein>
    <recommendedName>
        <fullName evidence="6">Large ribosomal subunit protein uL29m</fullName>
    </recommendedName>
    <alternativeName>
        <fullName evidence="7">54S ribosomal protein L4, mitochondrial</fullName>
    </alternativeName>
</protein>
<keyword evidence="5" id="KW-0687">Ribonucleoprotein</keyword>
<evidence type="ECO:0000256" key="4">
    <source>
        <dbReference type="ARBA" id="ARBA00023128"/>
    </source>
</evidence>
<feature type="compositionally biased region" description="Basic and acidic residues" evidence="8">
    <location>
        <begin position="235"/>
        <end position="250"/>
    </location>
</feature>
<feature type="region of interest" description="Disordered" evidence="8">
    <location>
        <begin position="47"/>
        <end position="79"/>
    </location>
</feature>
<name>A0A2S7Y4Y2_BEABA</name>
<proteinExistence type="inferred from homology"/>
<keyword evidence="3" id="KW-0689">Ribosomal protein</keyword>